<sequence>MNTHYAISDFYFRALIKGISYEINSQGETMKLPATSTRLQMCNLPPLELPAAVDNFVYVRITYIQGMKKFFGTLERNRILLDDLQKMLNDMKSESCKSLFDPAIGEIVLVRIGERFVRGCVVCKTHFMTCTTYLIDSGLTIETELNQLYVIGKELLEIPPQAFLMLLDIDIEEPLISKDELKIVINDTVVAFRLKYVSENGEAFVGTMMIRNQSGEIYDIGSILLEGVQAINLSHKNYKNAVYTGQTRNAAVCFHQDYNAVLLDEDVLSESLDSSGDFVEDGQSVISLYPSDNEGDEKRSEECLEKRHISAGSYWRAVHVSAKDSGPDLFYLHFLDSPAGFEDLQIFSKSLIGKYNNVWHRLLLISDLQHDVKGEFVQVGSTVESHITLFCGGEQVSEELRNRLKPTFACRLSHSAPKPFDSNRYSNEAKSYFTEKLMTSEVFDVHVVRVSRGYVLEVEIFSDFAQRRWAWKVPSYNFELLNEEQLVQRTDDEDDVQMTFTVQLRNKQKDLMEFQKHLKPSKHVLPNPEIGDICIVECEDQLFRCEIVDMIDGKKPFVISYVDYGEQQELDGDSLYAVDNQEEIVLETPVFGIKCRLEEIRPAGSGLNLRTGTWSRKALKLINSVIPLNKEFRVFIGPPDSVGVHPIQVVDKTLLRGDLATTLVLNDLAVYRHCNYYSVTIDLSPSENFDIQYLNVEDGIIYGIPSAFQSWLKNCQNYLEKVSMYNVKTYEKDTKGIILYKNKYHRAIKTHEKIKELGLEKVGDFFDNVMLIIFPQTNNLPISRFQERHFLIDEGKTINLCGNSGISNMISFSALEDPRAAFFLRTCPALAVGFLLRGEKLTAKYEELLKDFCSGKADVHLHVCSVEGKKSGVYSVRDITFTDGTSLVNLLDNNSELLVADEVLPDDKSSSVDKDNSSRNDDHLDNDSCEGFFSNTGLFGEWEIDEAEMEVDGQYAW</sequence>
<dbReference type="Pfam" id="PF00567">
    <property type="entry name" value="TUDOR"/>
    <property type="match status" value="2"/>
</dbReference>
<organism evidence="3 4">
    <name type="scientific">Litomosoides sigmodontis</name>
    <name type="common">Filarial nematode worm</name>
    <dbReference type="NCBI Taxonomy" id="42156"/>
    <lineage>
        <taxon>Eukaryota</taxon>
        <taxon>Metazoa</taxon>
        <taxon>Ecdysozoa</taxon>
        <taxon>Nematoda</taxon>
        <taxon>Chromadorea</taxon>
        <taxon>Rhabditida</taxon>
        <taxon>Spirurina</taxon>
        <taxon>Spiruromorpha</taxon>
        <taxon>Filarioidea</taxon>
        <taxon>Onchocercidae</taxon>
        <taxon>Litomosoides</taxon>
    </lineage>
</organism>
<evidence type="ECO:0000259" key="2">
    <source>
        <dbReference type="PROSITE" id="PS50304"/>
    </source>
</evidence>
<proteinExistence type="predicted"/>
<evidence type="ECO:0000256" key="1">
    <source>
        <dbReference type="SAM" id="MobiDB-lite"/>
    </source>
</evidence>
<keyword evidence="4" id="KW-1185">Reference proteome</keyword>
<dbReference type="SUPFAM" id="SSF63748">
    <property type="entry name" value="Tudor/PWWP/MBT"/>
    <property type="match status" value="2"/>
</dbReference>
<reference evidence="3 4" key="1">
    <citation type="submission" date="2018-08" db="EMBL/GenBank/DDBJ databases">
        <authorList>
            <person name="Laetsch R D."/>
            <person name="Stevens L."/>
            <person name="Kumar S."/>
            <person name="Blaxter L. M."/>
        </authorList>
    </citation>
    <scope>NUCLEOTIDE SEQUENCE [LARGE SCALE GENOMIC DNA]</scope>
</reference>
<dbReference type="EMBL" id="UYRX01000208">
    <property type="protein sequence ID" value="VDK77514.1"/>
    <property type="molecule type" value="Genomic_DNA"/>
</dbReference>
<dbReference type="PANTHER" id="PTHR16442:SF1">
    <property type="entry name" value="RING FINGER PROTEIN 17"/>
    <property type="match status" value="1"/>
</dbReference>
<dbReference type="AlphaFoldDB" id="A0A3P6UH61"/>
<dbReference type="OrthoDB" id="5799100at2759"/>
<dbReference type="Proteomes" id="UP000277928">
    <property type="component" value="Unassembled WGS sequence"/>
</dbReference>
<dbReference type="InterPro" id="IPR002999">
    <property type="entry name" value="Tudor"/>
</dbReference>
<dbReference type="PROSITE" id="PS50304">
    <property type="entry name" value="TUDOR"/>
    <property type="match status" value="1"/>
</dbReference>
<dbReference type="OMA" id="RCEIVDM"/>
<name>A0A3P6UH61_LITSI</name>
<dbReference type="Gene3D" id="2.30.30.140">
    <property type="match status" value="2"/>
</dbReference>
<evidence type="ECO:0000313" key="3">
    <source>
        <dbReference type="EMBL" id="VDK77514.1"/>
    </source>
</evidence>
<gene>
    <name evidence="3" type="ORF">NLS_LOCUS3696</name>
</gene>
<protein>
    <recommendedName>
        <fullName evidence="2">Tudor domain-containing protein</fullName>
    </recommendedName>
</protein>
<dbReference type="STRING" id="42156.A0A3P6UH61"/>
<dbReference type="PANTHER" id="PTHR16442">
    <property type="entry name" value="RING FINGER PROTEIN 17"/>
    <property type="match status" value="1"/>
</dbReference>
<feature type="region of interest" description="Disordered" evidence="1">
    <location>
        <begin position="906"/>
        <end position="925"/>
    </location>
</feature>
<feature type="domain" description="Tudor" evidence="2">
    <location>
        <begin position="527"/>
        <end position="585"/>
    </location>
</feature>
<accession>A0A3P6UH61</accession>
<evidence type="ECO:0000313" key="4">
    <source>
        <dbReference type="Proteomes" id="UP000277928"/>
    </source>
</evidence>